<evidence type="ECO:0000313" key="2">
    <source>
        <dbReference type="Proteomes" id="UP000053354"/>
    </source>
</evidence>
<name>A0A1B1S521_9BACL</name>
<proteinExistence type="predicted"/>
<dbReference type="EMBL" id="CP016540">
    <property type="protein sequence ID" value="ANU28292.1"/>
    <property type="molecule type" value="Genomic_DNA"/>
</dbReference>
<keyword evidence="2" id="KW-1185">Reference proteome</keyword>
<dbReference type="SUPFAM" id="SSF50969">
    <property type="entry name" value="YVTN repeat-like/Quinoprotein amine dehydrogenase"/>
    <property type="match status" value="1"/>
</dbReference>
<dbReference type="RefSeq" id="WP_065524651.1">
    <property type="nucleotide sequence ID" value="NZ_CP016540.2"/>
</dbReference>
<dbReference type="AlphaFoldDB" id="A0A1B1S521"/>
<dbReference type="InterPro" id="IPR011044">
    <property type="entry name" value="Quino_amine_DH_bsu"/>
</dbReference>
<dbReference type="STRING" id="1302659.I858_014975"/>
<evidence type="ECO:0000313" key="1">
    <source>
        <dbReference type="EMBL" id="ANU28292.1"/>
    </source>
</evidence>
<dbReference type="KEGG" id="pll:I858_014975"/>
<organism evidence="1 2">
    <name type="scientific">Planococcus versutus</name>
    <dbReference type="NCBI Taxonomy" id="1302659"/>
    <lineage>
        <taxon>Bacteria</taxon>
        <taxon>Bacillati</taxon>
        <taxon>Bacillota</taxon>
        <taxon>Bacilli</taxon>
        <taxon>Bacillales</taxon>
        <taxon>Caryophanaceae</taxon>
        <taxon>Planococcus</taxon>
    </lineage>
</organism>
<protein>
    <submittedName>
        <fullName evidence="1">TetR family transcriptional regulator</fullName>
    </submittedName>
</protein>
<gene>
    <name evidence="1" type="ORF">I858_014975</name>
</gene>
<reference evidence="1" key="1">
    <citation type="submission" date="2016-10" db="EMBL/GenBank/DDBJ databases">
        <authorList>
            <person name="See-Too W.S."/>
        </authorList>
    </citation>
    <scope>NUCLEOTIDE SEQUENCE</scope>
    <source>
        <strain evidence="1">L10.15</strain>
    </source>
</reference>
<dbReference type="Proteomes" id="UP000053354">
    <property type="component" value="Chromosome"/>
</dbReference>
<accession>A0A1B1S521</accession>
<sequence>MSQTLTKEVIYTVSSQQEKSVEIVDADWRDKYGLAVILRRHKKTVVQLNGVEIAVSFTSCKLTKIRWIDDNRFLTATYENDRRNIFIVDSSGKLLYSFKGGEAFEEIVVGKEGIWISYFDEGIFGNGISTEGLVLFDMTGNILLRYHSDLLNPNSIADCYALCKGRGTSVWIFPYTDFPLVEINSKERTSRTYPVPELLHGAHALCIRGKYAYFFDPYNSNQKMYQLKIGTQKPVLLGTVQGALRGLDPSETSHFISISLNQEIVLYQVMNGDEYQYI</sequence>
<dbReference type="OrthoDB" id="6636929at2"/>